<reference evidence="1" key="1">
    <citation type="journal article" date="2013" name="Environ. Microbiol.">
        <title>Microbiota from the distal guts of lean and obese adolescents exhibit partial functional redundancy besides clear differences in community structure.</title>
        <authorList>
            <person name="Ferrer M."/>
            <person name="Ruiz A."/>
            <person name="Lanza F."/>
            <person name="Haange S.B."/>
            <person name="Oberbach A."/>
            <person name="Till H."/>
            <person name="Bargiela R."/>
            <person name="Campoy C."/>
            <person name="Segura M.T."/>
            <person name="Richter M."/>
            <person name="von Bergen M."/>
            <person name="Seifert J."/>
            <person name="Suarez A."/>
        </authorList>
    </citation>
    <scope>NUCLEOTIDE SEQUENCE</scope>
</reference>
<sequence>VTGLLSHPYVAGCDVELTRRLEEEIVQERRIAVDGAWLGRNELLRTIFAPAADWRALAVWLSAVVAAVARQPYEGDDARQRVEFLAVIAEELERLRNSLDECAIDPTPEIFASLLRRHLQTLRIPYEGEPLEGVQVMGILETRNLDFENVVILSMTDDNFPGNHMAQSS</sequence>
<evidence type="ECO:0000313" key="1">
    <source>
        <dbReference type="EMBL" id="EKC60000.1"/>
    </source>
</evidence>
<dbReference type="EMBL" id="AJWZ01006361">
    <property type="protein sequence ID" value="EKC60000.1"/>
    <property type="molecule type" value="Genomic_DNA"/>
</dbReference>
<name>K1T1R7_9ZZZZ</name>
<dbReference type="AlphaFoldDB" id="K1T1R7"/>
<gene>
    <name evidence="1" type="ORF">OBE_09191</name>
</gene>
<comment type="caution">
    <text evidence="1">The sequence shown here is derived from an EMBL/GenBank/DDBJ whole genome shotgun (WGS) entry which is preliminary data.</text>
</comment>
<protein>
    <submittedName>
        <fullName evidence="1">Uncharacterized protein</fullName>
    </submittedName>
</protein>
<dbReference type="InterPro" id="IPR027417">
    <property type="entry name" value="P-loop_NTPase"/>
</dbReference>
<accession>K1T1R7</accession>
<feature type="non-terminal residue" evidence="1">
    <location>
        <position position="1"/>
    </location>
</feature>
<proteinExistence type="predicted"/>
<organism evidence="1">
    <name type="scientific">human gut metagenome</name>
    <dbReference type="NCBI Taxonomy" id="408170"/>
    <lineage>
        <taxon>unclassified sequences</taxon>
        <taxon>metagenomes</taxon>
        <taxon>organismal metagenomes</taxon>
    </lineage>
</organism>
<feature type="non-terminal residue" evidence="1">
    <location>
        <position position="169"/>
    </location>
</feature>
<dbReference type="SUPFAM" id="SSF52540">
    <property type="entry name" value="P-loop containing nucleoside triphosphate hydrolases"/>
    <property type="match status" value="1"/>
</dbReference>